<dbReference type="KEGG" id="bhu:bhn_II131"/>
<sequence>MKNITAKKWIVDHYDQYGINLKDKSEMIALLNILQAAGENLDSFHDCVINGLTEFMDYISHHGWESDQDLYETVMSHSEFYTEEEFIEHMLEWTKDLKDDGQDPAEEIYDWTYDEPISDTKIYKTEDGYVRRIWC</sequence>
<evidence type="ECO:0000313" key="2">
    <source>
        <dbReference type="Proteomes" id="UP000179284"/>
    </source>
</evidence>
<dbReference type="EMBL" id="CP017832">
    <property type="protein sequence ID" value="AOZ97930.1"/>
    <property type="molecule type" value="Genomic_DNA"/>
</dbReference>
<geneLocation type="plasmid" evidence="2">
    <name>pnp144</name>
</geneLocation>
<organism evidence="1 2">
    <name type="scientific">Butyrivibrio hungatei</name>
    <dbReference type="NCBI Taxonomy" id="185008"/>
    <lineage>
        <taxon>Bacteria</taxon>
        <taxon>Bacillati</taxon>
        <taxon>Bacillota</taxon>
        <taxon>Clostridia</taxon>
        <taxon>Lachnospirales</taxon>
        <taxon>Lachnospiraceae</taxon>
        <taxon>Butyrivibrio</taxon>
    </lineage>
</organism>
<dbReference type="RefSeq" id="WP_071177690.1">
    <property type="nucleotide sequence ID" value="NZ_CP017832.1"/>
</dbReference>
<proteinExistence type="predicted"/>
<dbReference type="AlphaFoldDB" id="A0A1D9P5T3"/>
<protein>
    <submittedName>
        <fullName evidence="1">Uncharacterized protein</fullName>
    </submittedName>
</protein>
<reference evidence="2" key="1">
    <citation type="submission" date="2016-10" db="EMBL/GenBank/DDBJ databases">
        <title>The complete genome sequence of the rumen bacterium Butyrivibrio hungatei MB2003.</title>
        <authorList>
            <person name="Palevich N."/>
            <person name="Kelly W.J."/>
            <person name="Leahy S.C."/>
            <person name="Altermann E."/>
            <person name="Rakonjac J."/>
            <person name="Attwood G.T."/>
        </authorList>
    </citation>
    <scope>NUCLEOTIDE SEQUENCE [LARGE SCALE GENOMIC DNA]</scope>
    <source>
        <strain evidence="2">MB2003</strain>
        <plasmid evidence="2">Plasmid pnp144</plasmid>
    </source>
</reference>
<evidence type="ECO:0000313" key="1">
    <source>
        <dbReference type="EMBL" id="AOZ97930.1"/>
    </source>
</evidence>
<keyword evidence="2" id="KW-1185">Reference proteome</keyword>
<dbReference type="Proteomes" id="UP000179284">
    <property type="component" value="Plasmid pNP144"/>
</dbReference>
<keyword evidence="1" id="KW-0614">Plasmid</keyword>
<gene>
    <name evidence="1" type="ORF">bhn_II131</name>
</gene>
<name>A0A1D9P5T3_9FIRM</name>
<dbReference type="OrthoDB" id="9862275at2"/>
<accession>A0A1D9P5T3</accession>